<evidence type="ECO:0000313" key="8">
    <source>
        <dbReference type="EMBL" id="OJI99243.1"/>
    </source>
</evidence>
<keyword evidence="2" id="KW-0813">Transport</keyword>
<feature type="transmembrane region" description="Helical" evidence="6">
    <location>
        <begin position="43"/>
        <end position="63"/>
    </location>
</feature>
<dbReference type="AlphaFoldDB" id="A0A1L9PCN7"/>
<evidence type="ECO:0000256" key="2">
    <source>
        <dbReference type="ARBA" id="ARBA00022448"/>
    </source>
</evidence>
<dbReference type="Proteomes" id="UP000184073">
    <property type="component" value="Unassembled WGS sequence"/>
</dbReference>
<dbReference type="GeneID" id="63732450"/>
<comment type="subcellular location">
    <subcellularLocation>
        <location evidence="1">Membrane</location>
        <topology evidence="1">Multi-pass membrane protein</topology>
    </subcellularLocation>
</comment>
<keyword evidence="4 6" id="KW-1133">Transmembrane helix</keyword>
<accession>A0A1L9PCN7</accession>
<dbReference type="PANTHER" id="PTHR43791">
    <property type="entry name" value="PERMEASE-RELATED"/>
    <property type="match status" value="1"/>
</dbReference>
<dbReference type="Gene3D" id="1.20.1250.20">
    <property type="entry name" value="MFS general substrate transporter like domains"/>
    <property type="match status" value="2"/>
</dbReference>
<evidence type="ECO:0000256" key="5">
    <source>
        <dbReference type="ARBA" id="ARBA00023136"/>
    </source>
</evidence>
<feature type="transmembrane region" description="Helical" evidence="6">
    <location>
        <begin position="390"/>
        <end position="409"/>
    </location>
</feature>
<keyword evidence="3 6" id="KW-0812">Transmembrane</keyword>
<dbReference type="OrthoDB" id="2985014at2759"/>
<sequence length="478" mass="52963">MSSNSVERKESHDVEVCHSHEEVHVETDVPLSQHRRLKWKLDLLILPLISSVYFFASMVAGLSEELRISPQGYSNAATILLVGYIIFQLPGTLLIKQIGPARQFAGAMMTWGAITAATVCIKTTAHLLAVRFLVGVAEAFVQGGVFYLSFWYQYSELATRGAIFYSMSSLAGAFNGLIAYGIAKDLDGVNGWRAWRWIFLIEGIMPCAFAFIVLFLLPASPETLKLGFSEEEKALVVRRARNAHNTSEARLQVKKIPLILLSVHFWLLLGIACCGHFCVGSMSNFLPAIIESFGYNQVDTQMFTVIVYACACVGILFWARVADRTNARGLTLAASTCGAIVGYAVLLAVKNQRARFAATCVLAFSIHPNIVLQLSWAAMNFVGYTRRGSCLAFMNIFSQAFAICGTQAYSDPPLYRKGNASALGLCCCTLVLSLVLRWYLGVLNERKRKAQHTDEAHRQREESLEELGDLHPDFYYTT</sequence>
<evidence type="ECO:0000313" key="9">
    <source>
        <dbReference type="Proteomes" id="UP000184073"/>
    </source>
</evidence>
<name>A0A1L9PCN7_ASPVE</name>
<dbReference type="Pfam" id="PF07690">
    <property type="entry name" value="MFS_1"/>
    <property type="match status" value="1"/>
</dbReference>
<keyword evidence="9" id="KW-1185">Reference proteome</keyword>
<feature type="transmembrane region" description="Helical" evidence="6">
    <location>
        <begin position="421"/>
        <end position="440"/>
    </location>
</feature>
<dbReference type="PROSITE" id="PS50850">
    <property type="entry name" value="MFS"/>
    <property type="match status" value="1"/>
</dbReference>
<evidence type="ECO:0000256" key="1">
    <source>
        <dbReference type="ARBA" id="ARBA00004141"/>
    </source>
</evidence>
<feature type="transmembrane region" description="Helical" evidence="6">
    <location>
        <begin position="258"/>
        <end position="282"/>
    </location>
</feature>
<feature type="transmembrane region" description="Helical" evidence="6">
    <location>
        <begin position="355"/>
        <end position="378"/>
    </location>
</feature>
<dbReference type="GO" id="GO:0022857">
    <property type="term" value="F:transmembrane transporter activity"/>
    <property type="evidence" value="ECO:0007669"/>
    <property type="project" value="InterPro"/>
</dbReference>
<dbReference type="PANTHER" id="PTHR43791:SF36">
    <property type="entry name" value="TRANSPORTER, PUTATIVE (AFU_ORTHOLOGUE AFUA_6G08340)-RELATED"/>
    <property type="match status" value="1"/>
</dbReference>
<reference evidence="9" key="1">
    <citation type="journal article" date="2017" name="Genome Biol.">
        <title>Comparative genomics reveals high biological diversity and specific adaptations in the industrially and medically important fungal genus Aspergillus.</title>
        <authorList>
            <person name="de Vries R.P."/>
            <person name="Riley R."/>
            <person name="Wiebenga A."/>
            <person name="Aguilar-Osorio G."/>
            <person name="Amillis S."/>
            <person name="Uchima C.A."/>
            <person name="Anderluh G."/>
            <person name="Asadollahi M."/>
            <person name="Askin M."/>
            <person name="Barry K."/>
            <person name="Battaglia E."/>
            <person name="Bayram O."/>
            <person name="Benocci T."/>
            <person name="Braus-Stromeyer S.A."/>
            <person name="Caldana C."/>
            <person name="Canovas D."/>
            <person name="Cerqueira G.C."/>
            <person name="Chen F."/>
            <person name="Chen W."/>
            <person name="Choi C."/>
            <person name="Clum A."/>
            <person name="Dos Santos R.A."/>
            <person name="Damasio A.R."/>
            <person name="Diallinas G."/>
            <person name="Emri T."/>
            <person name="Fekete E."/>
            <person name="Flipphi M."/>
            <person name="Freyberg S."/>
            <person name="Gallo A."/>
            <person name="Gournas C."/>
            <person name="Habgood R."/>
            <person name="Hainaut M."/>
            <person name="Harispe M.L."/>
            <person name="Henrissat B."/>
            <person name="Hilden K.S."/>
            <person name="Hope R."/>
            <person name="Hossain A."/>
            <person name="Karabika E."/>
            <person name="Karaffa L."/>
            <person name="Karanyi Z."/>
            <person name="Krasevec N."/>
            <person name="Kuo A."/>
            <person name="Kusch H."/>
            <person name="LaButti K."/>
            <person name="Lagendijk E.L."/>
            <person name="Lapidus A."/>
            <person name="Levasseur A."/>
            <person name="Lindquist E."/>
            <person name="Lipzen A."/>
            <person name="Logrieco A.F."/>
            <person name="MacCabe A."/>
            <person name="Maekelae M.R."/>
            <person name="Malavazi I."/>
            <person name="Melin P."/>
            <person name="Meyer V."/>
            <person name="Mielnichuk N."/>
            <person name="Miskei M."/>
            <person name="Molnar A.P."/>
            <person name="Mule G."/>
            <person name="Ngan C.Y."/>
            <person name="Orejas M."/>
            <person name="Orosz E."/>
            <person name="Ouedraogo J.P."/>
            <person name="Overkamp K.M."/>
            <person name="Park H.-S."/>
            <person name="Perrone G."/>
            <person name="Piumi F."/>
            <person name="Punt P.J."/>
            <person name="Ram A.F."/>
            <person name="Ramon A."/>
            <person name="Rauscher S."/>
            <person name="Record E."/>
            <person name="Riano-Pachon D.M."/>
            <person name="Robert V."/>
            <person name="Roehrig J."/>
            <person name="Ruller R."/>
            <person name="Salamov A."/>
            <person name="Salih N.S."/>
            <person name="Samson R.A."/>
            <person name="Sandor E."/>
            <person name="Sanguinetti M."/>
            <person name="Schuetze T."/>
            <person name="Sepcic K."/>
            <person name="Shelest E."/>
            <person name="Sherlock G."/>
            <person name="Sophianopoulou V."/>
            <person name="Squina F.M."/>
            <person name="Sun H."/>
            <person name="Susca A."/>
            <person name="Todd R.B."/>
            <person name="Tsang A."/>
            <person name="Unkles S.E."/>
            <person name="van de Wiele N."/>
            <person name="van Rossen-Uffink D."/>
            <person name="Oliveira J.V."/>
            <person name="Vesth T.C."/>
            <person name="Visser J."/>
            <person name="Yu J.-H."/>
            <person name="Zhou M."/>
            <person name="Andersen M.R."/>
            <person name="Archer D.B."/>
            <person name="Baker S.E."/>
            <person name="Benoit I."/>
            <person name="Brakhage A.A."/>
            <person name="Braus G.H."/>
            <person name="Fischer R."/>
            <person name="Frisvad J.C."/>
            <person name="Goldman G.H."/>
            <person name="Houbraken J."/>
            <person name="Oakley B."/>
            <person name="Pocsi I."/>
            <person name="Scazzocchio C."/>
            <person name="Seiboth B."/>
            <person name="vanKuyk P.A."/>
            <person name="Wortman J."/>
            <person name="Dyer P.S."/>
            <person name="Grigoriev I.V."/>
        </authorList>
    </citation>
    <scope>NUCLEOTIDE SEQUENCE [LARGE SCALE GENOMIC DNA]</scope>
    <source>
        <strain evidence="9">CBS 583.65</strain>
    </source>
</reference>
<feature type="transmembrane region" description="Helical" evidence="6">
    <location>
        <begin position="104"/>
        <end position="124"/>
    </location>
</feature>
<dbReference type="SUPFAM" id="SSF103473">
    <property type="entry name" value="MFS general substrate transporter"/>
    <property type="match status" value="1"/>
</dbReference>
<evidence type="ECO:0000259" key="7">
    <source>
        <dbReference type="PROSITE" id="PS50850"/>
    </source>
</evidence>
<feature type="transmembrane region" description="Helical" evidence="6">
    <location>
        <begin position="75"/>
        <end position="95"/>
    </location>
</feature>
<evidence type="ECO:0000256" key="4">
    <source>
        <dbReference type="ARBA" id="ARBA00022989"/>
    </source>
</evidence>
<feature type="transmembrane region" description="Helical" evidence="6">
    <location>
        <begin position="130"/>
        <end position="150"/>
    </location>
</feature>
<feature type="transmembrane region" description="Helical" evidence="6">
    <location>
        <begin position="162"/>
        <end position="183"/>
    </location>
</feature>
<gene>
    <name evidence="8" type="ORF">ASPVEDRAFT_80859</name>
</gene>
<keyword evidence="5 6" id="KW-0472">Membrane</keyword>
<proteinExistence type="predicted"/>
<dbReference type="VEuPathDB" id="FungiDB:ASPVEDRAFT_80859"/>
<protein>
    <recommendedName>
        <fullName evidence="7">Major facilitator superfamily (MFS) profile domain-containing protein</fullName>
    </recommendedName>
</protein>
<organism evidence="8 9">
    <name type="scientific">Aspergillus versicolor CBS 583.65</name>
    <dbReference type="NCBI Taxonomy" id="1036611"/>
    <lineage>
        <taxon>Eukaryota</taxon>
        <taxon>Fungi</taxon>
        <taxon>Dikarya</taxon>
        <taxon>Ascomycota</taxon>
        <taxon>Pezizomycotina</taxon>
        <taxon>Eurotiomycetes</taxon>
        <taxon>Eurotiomycetidae</taxon>
        <taxon>Eurotiales</taxon>
        <taxon>Aspergillaceae</taxon>
        <taxon>Aspergillus</taxon>
        <taxon>Aspergillus subgen. Nidulantes</taxon>
    </lineage>
</organism>
<feature type="transmembrane region" description="Helical" evidence="6">
    <location>
        <begin position="329"/>
        <end position="349"/>
    </location>
</feature>
<feature type="transmembrane region" description="Helical" evidence="6">
    <location>
        <begin position="195"/>
        <end position="217"/>
    </location>
</feature>
<dbReference type="RefSeq" id="XP_040665006.1">
    <property type="nucleotide sequence ID" value="XM_040816939.1"/>
</dbReference>
<evidence type="ECO:0000256" key="3">
    <source>
        <dbReference type="ARBA" id="ARBA00022692"/>
    </source>
</evidence>
<feature type="transmembrane region" description="Helical" evidence="6">
    <location>
        <begin position="302"/>
        <end position="322"/>
    </location>
</feature>
<dbReference type="InterPro" id="IPR011701">
    <property type="entry name" value="MFS"/>
</dbReference>
<dbReference type="InterPro" id="IPR036259">
    <property type="entry name" value="MFS_trans_sf"/>
</dbReference>
<evidence type="ECO:0000256" key="6">
    <source>
        <dbReference type="SAM" id="Phobius"/>
    </source>
</evidence>
<dbReference type="GO" id="GO:0016020">
    <property type="term" value="C:membrane"/>
    <property type="evidence" value="ECO:0007669"/>
    <property type="project" value="UniProtKB-SubCell"/>
</dbReference>
<feature type="domain" description="Major facilitator superfamily (MFS) profile" evidence="7">
    <location>
        <begin position="35"/>
        <end position="478"/>
    </location>
</feature>
<dbReference type="EMBL" id="KV878126">
    <property type="protein sequence ID" value="OJI99243.1"/>
    <property type="molecule type" value="Genomic_DNA"/>
</dbReference>
<dbReference type="InterPro" id="IPR020846">
    <property type="entry name" value="MFS_dom"/>
</dbReference>